<dbReference type="STRING" id="75743.A0A401NJW5"/>
<gene>
    <name evidence="1" type="ORF">scyTo_0012861</name>
</gene>
<organism evidence="1 2">
    <name type="scientific">Scyliorhinus torazame</name>
    <name type="common">Cloudy catshark</name>
    <name type="synonym">Catulus torazame</name>
    <dbReference type="NCBI Taxonomy" id="75743"/>
    <lineage>
        <taxon>Eukaryota</taxon>
        <taxon>Metazoa</taxon>
        <taxon>Chordata</taxon>
        <taxon>Craniata</taxon>
        <taxon>Vertebrata</taxon>
        <taxon>Chondrichthyes</taxon>
        <taxon>Elasmobranchii</taxon>
        <taxon>Galeomorphii</taxon>
        <taxon>Galeoidea</taxon>
        <taxon>Carcharhiniformes</taxon>
        <taxon>Scyliorhinidae</taxon>
        <taxon>Scyliorhinus</taxon>
    </lineage>
</organism>
<dbReference type="AlphaFoldDB" id="A0A401NJW5"/>
<reference evidence="1 2" key="1">
    <citation type="journal article" date="2018" name="Nat. Ecol. Evol.">
        <title>Shark genomes provide insights into elasmobranch evolution and the origin of vertebrates.</title>
        <authorList>
            <person name="Hara Y"/>
            <person name="Yamaguchi K"/>
            <person name="Onimaru K"/>
            <person name="Kadota M"/>
            <person name="Koyanagi M"/>
            <person name="Keeley SD"/>
            <person name="Tatsumi K"/>
            <person name="Tanaka K"/>
            <person name="Motone F"/>
            <person name="Kageyama Y"/>
            <person name="Nozu R"/>
            <person name="Adachi N"/>
            <person name="Nishimura O"/>
            <person name="Nakagawa R"/>
            <person name="Tanegashima C"/>
            <person name="Kiyatake I"/>
            <person name="Matsumoto R"/>
            <person name="Murakumo K"/>
            <person name="Nishida K"/>
            <person name="Terakita A"/>
            <person name="Kuratani S"/>
            <person name="Sato K"/>
            <person name="Hyodo S Kuraku.S."/>
        </authorList>
    </citation>
    <scope>NUCLEOTIDE SEQUENCE [LARGE SCALE GENOMIC DNA]</scope>
</reference>
<sequence length="94" mass="10139">MSLDLGELDDPSRIRLNPSILFCFDSTSSPETGSNPLISEVESTCVEPEYTIVAEPADEHPSFLVAEISLPKVVSVTFPASCILGKMEEDPAEP</sequence>
<protein>
    <submittedName>
        <fullName evidence="1">Uncharacterized protein</fullName>
    </submittedName>
</protein>
<name>A0A401NJW5_SCYTO</name>
<proteinExistence type="predicted"/>
<dbReference type="EMBL" id="BFAA01006354">
    <property type="protein sequence ID" value="GCB61137.1"/>
    <property type="molecule type" value="Genomic_DNA"/>
</dbReference>
<evidence type="ECO:0000313" key="2">
    <source>
        <dbReference type="Proteomes" id="UP000288216"/>
    </source>
</evidence>
<comment type="caution">
    <text evidence="1">The sequence shown here is derived from an EMBL/GenBank/DDBJ whole genome shotgun (WGS) entry which is preliminary data.</text>
</comment>
<keyword evidence="2" id="KW-1185">Reference proteome</keyword>
<dbReference type="Proteomes" id="UP000288216">
    <property type="component" value="Unassembled WGS sequence"/>
</dbReference>
<accession>A0A401NJW5</accession>
<dbReference type="OrthoDB" id="5135119at2759"/>
<evidence type="ECO:0000313" key="1">
    <source>
        <dbReference type="EMBL" id="GCB61137.1"/>
    </source>
</evidence>